<evidence type="ECO:0000313" key="1">
    <source>
        <dbReference type="EMBL" id="MSB21789.1"/>
    </source>
</evidence>
<dbReference type="EMBL" id="WKPR01000027">
    <property type="protein sequence ID" value="MSB21789.1"/>
    <property type="molecule type" value="Genomic_DNA"/>
</dbReference>
<name>A0A6I2R7M5_FLAPL</name>
<sequence length="88" mass="10539">MNRSRDYYRKQRARVIRRKQKIIHGLNDYWHVEHAGMLSKGKIHCSCPMCRHKSYDEKSMSDKRKDEFAQQQLDELACNPLEDLLSES</sequence>
<evidence type="ECO:0000313" key="2">
    <source>
        <dbReference type="Proteomes" id="UP000434475"/>
    </source>
</evidence>
<comment type="caution">
    <text evidence="1">The sequence shown here is derived from an EMBL/GenBank/DDBJ whole genome shotgun (WGS) entry which is preliminary data.</text>
</comment>
<reference evidence="1 2" key="1">
    <citation type="journal article" date="2019" name="Nat. Med.">
        <title>A library of human gut bacterial isolates paired with longitudinal multiomics data enables mechanistic microbiome research.</title>
        <authorList>
            <person name="Poyet M."/>
            <person name="Groussin M."/>
            <person name="Gibbons S.M."/>
            <person name="Avila-Pacheco J."/>
            <person name="Jiang X."/>
            <person name="Kearney S.M."/>
            <person name="Perrotta A.R."/>
            <person name="Berdy B."/>
            <person name="Zhao S."/>
            <person name="Lieberman T.D."/>
            <person name="Swanson P.K."/>
            <person name="Smith M."/>
            <person name="Roesemann S."/>
            <person name="Alexander J.E."/>
            <person name="Rich S.A."/>
            <person name="Livny J."/>
            <person name="Vlamakis H."/>
            <person name="Clish C."/>
            <person name="Bullock K."/>
            <person name="Deik A."/>
            <person name="Scott J."/>
            <person name="Pierce K.A."/>
            <person name="Xavier R.J."/>
            <person name="Alm E.J."/>
        </authorList>
    </citation>
    <scope>NUCLEOTIDE SEQUENCE [LARGE SCALE GENOMIC DNA]</scope>
    <source>
        <strain evidence="1 2">BIOML-A2</strain>
    </source>
</reference>
<dbReference type="RefSeq" id="WP_108981927.1">
    <property type="nucleotide sequence ID" value="NZ_JAQLWY010000025.1"/>
</dbReference>
<accession>A0A6I2R7M5</accession>
<proteinExistence type="predicted"/>
<dbReference type="AlphaFoldDB" id="A0A6I2R7M5"/>
<gene>
    <name evidence="1" type="ORF">GKE97_20125</name>
</gene>
<organism evidence="1 2">
    <name type="scientific">Flavonifractor plautii</name>
    <name type="common">Fusobacterium plautii</name>
    <dbReference type="NCBI Taxonomy" id="292800"/>
    <lineage>
        <taxon>Bacteria</taxon>
        <taxon>Bacillati</taxon>
        <taxon>Bacillota</taxon>
        <taxon>Clostridia</taxon>
        <taxon>Eubacteriales</taxon>
        <taxon>Oscillospiraceae</taxon>
        <taxon>Flavonifractor</taxon>
    </lineage>
</organism>
<protein>
    <submittedName>
        <fullName evidence="1">Uncharacterized protein</fullName>
    </submittedName>
</protein>
<dbReference type="Proteomes" id="UP000434475">
    <property type="component" value="Unassembled WGS sequence"/>
</dbReference>